<gene>
    <name evidence="1" type="ORF">EKO04_011550</name>
</gene>
<dbReference type="Pfam" id="PF06089">
    <property type="entry name" value="Asparaginase_II"/>
    <property type="match status" value="1"/>
</dbReference>
<protein>
    <recommendedName>
        <fullName evidence="3">L-asparaginase II</fullName>
    </recommendedName>
</protein>
<dbReference type="PANTHER" id="PTHR42110:SF1">
    <property type="entry name" value="L-ASPARAGINASE, PUTATIVE (AFU_ORTHOLOGUE AFUA_3G11890)-RELATED"/>
    <property type="match status" value="1"/>
</dbReference>
<name>A0A8H7IS63_9PLEO</name>
<dbReference type="EMBL" id="RZGK01000023">
    <property type="protein sequence ID" value="KAF9690510.1"/>
    <property type="molecule type" value="Genomic_DNA"/>
</dbReference>
<evidence type="ECO:0000313" key="1">
    <source>
        <dbReference type="EMBL" id="KAF9690510.1"/>
    </source>
</evidence>
<sequence>MMPDHVRTSRGAITESTHLVHAAVVCSSGNLLFSVGNSQRPTLLRSAAKPAQSVAILEACRGSSLTFSAADLALMSASHSSEPRHVARTAAMLDAVGAAESDLQCGGHAALNAAVNKDWIRRDFTPGAICNNCSGKHAGMLGGAKALGAGFADYHSPDHGMQRLVKKVVEEISGLGAEDVEWAVDGCNLPAPAMPLSSMAAMYAHFADATNNAQTARQQDMKRVFEAMYTHPELVGGEGRFCTDLMSAYGGLLVGKVGADGCYGVGIKASEYTRRLGVHRGGVGIAVKIEDGNLDILYAAVMEILTQLGIGEEKARSSLEGWHLPQIKNTIGVVTGVISHHFTVQKTTRSKDGGDADF</sequence>
<dbReference type="OrthoDB" id="2588474at2759"/>
<dbReference type="PANTHER" id="PTHR42110">
    <property type="entry name" value="L-ASPARAGINASE, PUTATIVE (AFU_ORTHOLOGUE AFUA_3G11890)-RELATED"/>
    <property type="match status" value="1"/>
</dbReference>
<evidence type="ECO:0000313" key="2">
    <source>
        <dbReference type="Proteomes" id="UP000651452"/>
    </source>
</evidence>
<dbReference type="InterPro" id="IPR010349">
    <property type="entry name" value="Asparaginase_II"/>
</dbReference>
<dbReference type="AlphaFoldDB" id="A0A8H7IS63"/>
<accession>A0A8H7IS63</accession>
<evidence type="ECO:0008006" key="3">
    <source>
        <dbReference type="Google" id="ProtNLM"/>
    </source>
</evidence>
<keyword evidence="2" id="KW-1185">Reference proteome</keyword>
<comment type="caution">
    <text evidence="1">The sequence shown here is derived from an EMBL/GenBank/DDBJ whole genome shotgun (WGS) entry which is preliminary data.</text>
</comment>
<proteinExistence type="predicted"/>
<dbReference type="Proteomes" id="UP000651452">
    <property type="component" value="Unassembled WGS sequence"/>
</dbReference>
<reference evidence="1" key="1">
    <citation type="submission" date="2018-12" db="EMBL/GenBank/DDBJ databases">
        <authorList>
            <person name="Syme R.A."/>
            <person name="Farfan-Caceres L."/>
            <person name="Lichtenzveig J."/>
        </authorList>
    </citation>
    <scope>NUCLEOTIDE SEQUENCE</scope>
    <source>
        <strain evidence="1">Al4</strain>
    </source>
</reference>
<organism evidence="1 2">
    <name type="scientific">Ascochyta lentis</name>
    <dbReference type="NCBI Taxonomy" id="205686"/>
    <lineage>
        <taxon>Eukaryota</taxon>
        <taxon>Fungi</taxon>
        <taxon>Dikarya</taxon>
        <taxon>Ascomycota</taxon>
        <taxon>Pezizomycotina</taxon>
        <taxon>Dothideomycetes</taxon>
        <taxon>Pleosporomycetidae</taxon>
        <taxon>Pleosporales</taxon>
        <taxon>Pleosporineae</taxon>
        <taxon>Didymellaceae</taxon>
        <taxon>Ascochyta</taxon>
    </lineage>
</organism>
<reference evidence="1" key="2">
    <citation type="submission" date="2020-09" db="EMBL/GenBank/DDBJ databases">
        <title>Reference genome assembly for Australian Ascochyta lentis isolate Al4.</title>
        <authorList>
            <person name="Lee R.C."/>
            <person name="Farfan-Caceres L.M."/>
            <person name="Debler J.W."/>
            <person name="Williams A.H."/>
            <person name="Henares B.M."/>
        </authorList>
    </citation>
    <scope>NUCLEOTIDE SEQUENCE</scope>
    <source>
        <strain evidence="1">Al4</strain>
    </source>
</reference>